<dbReference type="FunFam" id="3.30.30.30:FF:000005">
    <property type="entry name" value="Heat shock protein ssb1"/>
    <property type="match status" value="1"/>
</dbReference>
<gene>
    <name evidence="4" type="ORF">KP509_05G099900</name>
</gene>
<dbReference type="GO" id="GO:0005788">
    <property type="term" value="C:endoplasmic reticulum lumen"/>
    <property type="evidence" value="ECO:0007669"/>
    <property type="project" value="UniProtKB-SubCell"/>
</dbReference>
<evidence type="ECO:0000313" key="4">
    <source>
        <dbReference type="EMBL" id="KAH7437990.1"/>
    </source>
</evidence>
<comment type="caution">
    <text evidence="4">The sequence shown here is derived from an EMBL/GenBank/DDBJ whole genome shotgun (WGS) entry which is preliminary data.</text>
</comment>
<dbReference type="AlphaFoldDB" id="A0A8T2UTP0"/>
<sequence length="101" mass="11559">MPADAKRLIGKNFSDASVQREIKLWSFKVVPGRGDKPTTRLLSLSNRLPCSRKPLGFMLIRHCFPCPLSTKKFLRCGRKPLLTVMNWLSVGEARWKGLEKF</sequence>
<evidence type="ECO:0000313" key="5">
    <source>
        <dbReference type="Proteomes" id="UP000825935"/>
    </source>
</evidence>
<dbReference type="Proteomes" id="UP000825935">
    <property type="component" value="Chromosome 5"/>
</dbReference>
<name>A0A8T2UTP0_CERRI</name>
<proteinExistence type="predicted"/>
<evidence type="ECO:0000256" key="1">
    <source>
        <dbReference type="ARBA" id="ARBA00004319"/>
    </source>
</evidence>
<protein>
    <submittedName>
        <fullName evidence="4">Uncharacterized protein</fullName>
    </submittedName>
</protein>
<reference evidence="4" key="1">
    <citation type="submission" date="2021-08" db="EMBL/GenBank/DDBJ databases">
        <title>WGS assembly of Ceratopteris richardii.</title>
        <authorList>
            <person name="Marchant D.B."/>
            <person name="Chen G."/>
            <person name="Jenkins J."/>
            <person name="Shu S."/>
            <person name="Leebens-Mack J."/>
            <person name="Grimwood J."/>
            <person name="Schmutz J."/>
            <person name="Soltis P."/>
            <person name="Soltis D."/>
            <person name="Chen Z.-H."/>
        </authorList>
    </citation>
    <scope>NUCLEOTIDE SEQUENCE</scope>
    <source>
        <strain evidence="4">Whitten #5841</strain>
        <tissue evidence="4">Leaf</tissue>
    </source>
</reference>
<keyword evidence="3" id="KW-0067">ATP-binding</keyword>
<keyword evidence="2" id="KW-0547">Nucleotide-binding</keyword>
<dbReference type="GO" id="GO:0005524">
    <property type="term" value="F:ATP binding"/>
    <property type="evidence" value="ECO:0007669"/>
    <property type="project" value="UniProtKB-KW"/>
</dbReference>
<dbReference type="Gene3D" id="3.30.30.30">
    <property type="match status" value="1"/>
</dbReference>
<dbReference type="EMBL" id="CM035410">
    <property type="protein sequence ID" value="KAH7437990.1"/>
    <property type="molecule type" value="Genomic_DNA"/>
</dbReference>
<keyword evidence="5" id="KW-1185">Reference proteome</keyword>
<evidence type="ECO:0000256" key="2">
    <source>
        <dbReference type="ARBA" id="ARBA00022741"/>
    </source>
</evidence>
<dbReference type="OrthoDB" id="1719146at2759"/>
<comment type="subcellular location">
    <subcellularLocation>
        <location evidence="1">Endoplasmic reticulum lumen</location>
    </subcellularLocation>
</comment>
<evidence type="ECO:0000256" key="3">
    <source>
        <dbReference type="ARBA" id="ARBA00022840"/>
    </source>
</evidence>
<accession>A0A8T2UTP0</accession>
<organism evidence="4 5">
    <name type="scientific">Ceratopteris richardii</name>
    <name type="common">Triangle waterfern</name>
    <dbReference type="NCBI Taxonomy" id="49495"/>
    <lineage>
        <taxon>Eukaryota</taxon>
        <taxon>Viridiplantae</taxon>
        <taxon>Streptophyta</taxon>
        <taxon>Embryophyta</taxon>
        <taxon>Tracheophyta</taxon>
        <taxon>Polypodiopsida</taxon>
        <taxon>Polypodiidae</taxon>
        <taxon>Polypodiales</taxon>
        <taxon>Pteridineae</taxon>
        <taxon>Pteridaceae</taxon>
        <taxon>Parkerioideae</taxon>
        <taxon>Ceratopteris</taxon>
    </lineage>
</organism>